<reference evidence="2 3" key="1">
    <citation type="journal article" date="2021" name="Sci. Rep.">
        <title>The genome of the diatom Chaetoceros tenuissimus carries an ancient integrated fragment of an extant virus.</title>
        <authorList>
            <person name="Hongo Y."/>
            <person name="Kimura K."/>
            <person name="Takaki Y."/>
            <person name="Yoshida Y."/>
            <person name="Baba S."/>
            <person name="Kobayashi G."/>
            <person name="Nagasaki K."/>
            <person name="Hano T."/>
            <person name="Tomaru Y."/>
        </authorList>
    </citation>
    <scope>NUCLEOTIDE SEQUENCE [LARGE SCALE GENOMIC DNA]</scope>
    <source>
        <strain evidence="2 3">NIES-3715</strain>
    </source>
</reference>
<dbReference type="InterPro" id="IPR024337">
    <property type="entry name" value="tRNA_splic_suSen54"/>
</dbReference>
<evidence type="ECO:0000313" key="2">
    <source>
        <dbReference type="EMBL" id="GFH59375.1"/>
    </source>
</evidence>
<proteinExistence type="predicted"/>
<dbReference type="GO" id="GO:0000214">
    <property type="term" value="C:tRNA-intron endonuclease complex"/>
    <property type="evidence" value="ECO:0007669"/>
    <property type="project" value="TreeGrafter"/>
</dbReference>
<keyword evidence="3" id="KW-1185">Reference proteome</keyword>
<name>A0AAD3HDA6_9STRA</name>
<dbReference type="AlphaFoldDB" id="A0AAD3HDA6"/>
<dbReference type="PANTHER" id="PTHR21027:SF1">
    <property type="entry name" value="TRNA-SPLICING ENDONUCLEASE SUBUNIT SEN54"/>
    <property type="match status" value="1"/>
</dbReference>
<comment type="caution">
    <text evidence="2">The sequence shown here is derived from an EMBL/GenBank/DDBJ whole genome shotgun (WGS) entry which is preliminary data.</text>
</comment>
<dbReference type="PANTHER" id="PTHR21027">
    <property type="entry name" value="TRNA-SPLICING ENDONUCLEASE SUBUNIT SEN54"/>
    <property type="match status" value="1"/>
</dbReference>
<dbReference type="Proteomes" id="UP001054902">
    <property type="component" value="Unassembled WGS sequence"/>
</dbReference>
<evidence type="ECO:0000256" key="1">
    <source>
        <dbReference type="SAM" id="MobiDB-lite"/>
    </source>
</evidence>
<evidence type="ECO:0000313" key="3">
    <source>
        <dbReference type="Proteomes" id="UP001054902"/>
    </source>
</evidence>
<protein>
    <submittedName>
        <fullName evidence="2">Uncharacterized protein</fullName>
    </submittedName>
</protein>
<dbReference type="EMBL" id="BLLK01000062">
    <property type="protein sequence ID" value="GFH59375.1"/>
    <property type="molecule type" value="Genomic_DNA"/>
</dbReference>
<gene>
    <name evidence="2" type="ORF">CTEN210_15851</name>
</gene>
<feature type="region of interest" description="Disordered" evidence="1">
    <location>
        <begin position="185"/>
        <end position="230"/>
    </location>
</feature>
<sequence length="351" mass="39729">MPVSTCVFCKDLNLFKITKNKGKSVSCSGYGVSHTSFLEDEIASTSAAEEKTGGNAMDEEKKVVPRKKSVTCDYLFIEEALFLHERGLLEVYIEEDFDPKKEDDNARCVGKDLSMNDKKQLKIMSTRDLYDLMLNQLNMPIGVYLSYAHLRNQDYIVIRHTTRRRELIEEMNVLAKDVDQRKMEVGRKRKLDQIESSDNKESTKDEDCRKNKVASSEKEDKKSGKVSQVEDESPKLKLAKVKKLFRELSCNAPMPQIWNKDVETSISYDVYNPDSSYKKSQPGLPSFYVAITPFSLPSPSFATMKAQIEYCKGIPLKVCTVADGGTINMFGMTDLKVPSINEAQVKQSSDV</sequence>
<dbReference type="GO" id="GO:0000379">
    <property type="term" value="P:tRNA-type intron splice site recognition and cleavage"/>
    <property type="evidence" value="ECO:0007669"/>
    <property type="project" value="TreeGrafter"/>
</dbReference>
<feature type="compositionally biased region" description="Basic and acidic residues" evidence="1">
    <location>
        <begin position="185"/>
        <end position="223"/>
    </location>
</feature>
<organism evidence="2 3">
    <name type="scientific">Chaetoceros tenuissimus</name>
    <dbReference type="NCBI Taxonomy" id="426638"/>
    <lineage>
        <taxon>Eukaryota</taxon>
        <taxon>Sar</taxon>
        <taxon>Stramenopiles</taxon>
        <taxon>Ochrophyta</taxon>
        <taxon>Bacillariophyta</taxon>
        <taxon>Coscinodiscophyceae</taxon>
        <taxon>Chaetocerotophycidae</taxon>
        <taxon>Chaetocerotales</taxon>
        <taxon>Chaetocerotaceae</taxon>
        <taxon>Chaetoceros</taxon>
    </lineage>
</organism>
<accession>A0AAD3HDA6</accession>